<reference evidence="4 5" key="1">
    <citation type="submission" date="2024-09" db="EMBL/GenBank/DDBJ databases">
        <authorList>
            <person name="Sun Q."/>
            <person name="Mori K."/>
        </authorList>
    </citation>
    <scope>NUCLEOTIDE SEQUENCE [LARGE SCALE GENOMIC DNA]</scope>
    <source>
        <strain evidence="4 5">TBRC 1432</strain>
    </source>
</reference>
<evidence type="ECO:0000256" key="1">
    <source>
        <dbReference type="ARBA" id="ARBA00008005"/>
    </source>
</evidence>
<feature type="domain" description="Tail sheath protein C-terminal" evidence="3">
    <location>
        <begin position="530"/>
        <end position="636"/>
    </location>
</feature>
<dbReference type="Proteomes" id="UP001589810">
    <property type="component" value="Unassembled WGS sequence"/>
</dbReference>
<comment type="caution">
    <text evidence="4">The sequence shown here is derived from an EMBL/GenBank/DDBJ whole genome shotgun (WGS) entry which is preliminary data.</text>
</comment>
<dbReference type="Pfam" id="PF17482">
    <property type="entry name" value="Phage_sheath_1C"/>
    <property type="match status" value="1"/>
</dbReference>
<dbReference type="PANTHER" id="PTHR35861">
    <property type="match status" value="1"/>
</dbReference>
<dbReference type="InterPro" id="IPR052042">
    <property type="entry name" value="Tail_sheath_structural"/>
</dbReference>
<organism evidence="4 5">
    <name type="scientific">Kutzneria chonburiensis</name>
    <dbReference type="NCBI Taxonomy" id="1483604"/>
    <lineage>
        <taxon>Bacteria</taxon>
        <taxon>Bacillati</taxon>
        <taxon>Actinomycetota</taxon>
        <taxon>Actinomycetes</taxon>
        <taxon>Pseudonocardiales</taxon>
        <taxon>Pseudonocardiaceae</taxon>
        <taxon>Kutzneria</taxon>
    </lineage>
</organism>
<accession>A0ABV6MMJ0</accession>
<sequence>MATVSYPGVYVQEVSGGVRPLDTASTSTAAFVGLAEMGPDTEATLVTSWTDFQRRYGSFTDDGYLAQSVFQYFNNGGRQCYIVRVTRGDAVAADVSLNNRVGVNGFTFSAKNKGLWGNTLLLQVEDGTLDPGNTFKLSIRRQDDPAVVPASPQDLPPLEVFDNLSVDPTSPDYAVSVLGSRSTLVNAQLLAANTSIQRGLHRGAAGPTLPLNSNLNFQINVDGDGYQQVALPPATGTATALADVAAAIQTAVKALVKKKTSTDATAFTGFTCTVDPAGPNLLLQSGTAANPASSVLVQAATTNDASFQLKLGLAGGGRSENGIAVRRPVNAPVIQVGDSAVAAPVSAAHAGADGVATFTEQLFADGFAKLDHLTDVSLLAVPGEATPAMADKGMGYCANRPLQDMFYIGETGQLDDEVSDATTFRNKLTTANSYGAVYFPWVKATDPTGRSRDPILLPPSGYVAGLYARTDSARGVWKAPAGTEASLNGVVGLTAELSDVDHGNLNPKGINVVRRFAGSGIVSFGARTISSDPLWRYVPVRRTAIMLRVSIYNGIQWAVFEPNDESLWAQLRLSIGSFMTTLFRQGAFQGATPSQAFFVKCDAETTTQADIDNGVVNVQVGFAPLKPAEFVVVKISQQAGLAS</sequence>
<proteinExistence type="inferred from homology"/>
<dbReference type="Gene3D" id="3.40.50.11780">
    <property type="match status" value="2"/>
</dbReference>
<feature type="domain" description="Tail sheath protein subtilisin-like" evidence="2">
    <location>
        <begin position="375"/>
        <end position="528"/>
    </location>
</feature>
<keyword evidence="5" id="KW-1185">Reference proteome</keyword>
<dbReference type="InterPro" id="IPR035089">
    <property type="entry name" value="Phage_sheath_subtilisin"/>
</dbReference>
<name>A0ABV6MMJ0_9PSEU</name>
<evidence type="ECO:0000313" key="4">
    <source>
        <dbReference type="EMBL" id="MFC0541503.1"/>
    </source>
</evidence>
<evidence type="ECO:0000313" key="5">
    <source>
        <dbReference type="Proteomes" id="UP001589810"/>
    </source>
</evidence>
<dbReference type="PANTHER" id="PTHR35861:SF1">
    <property type="entry name" value="PHAGE TAIL SHEATH PROTEIN"/>
    <property type="match status" value="1"/>
</dbReference>
<evidence type="ECO:0000259" key="3">
    <source>
        <dbReference type="Pfam" id="PF17482"/>
    </source>
</evidence>
<gene>
    <name evidence="4" type="ORF">ACFFH7_08415</name>
</gene>
<comment type="similarity">
    <text evidence="1">Belongs to the myoviridae tail sheath protein family.</text>
</comment>
<dbReference type="InterPro" id="IPR020287">
    <property type="entry name" value="Tail_sheath_C"/>
</dbReference>
<dbReference type="RefSeq" id="WP_273942482.1">
    <property type="nucleotide sequence ID" value="NZ_CP097263.1"/>
</dbReference>
<dbReference type="Pfam" id="PF04984">
    <property type="entry name" value="Phage_sheath_1"/>
    <property type="match status" value="1"/>
</dbReference>
<evidence type="ECO:0000259" key="2">
    <source>
        <dbReference type="Pfam" id="PF04984"/>
    </source>
</evidence>
<protein>
    <submittedName>
        <fullName evidence="4">Phage tail sheath family protein</fullName>
    </submittedName>
</protein>
<dbReference type="EMBL" id="JBHLUD010000002">
    <property type="protein sequence ID" value="MFC0541503.1"/>
    <property type="molecule type" value="Genomic_DNA"/>
</dbReference>